<dbReference type="OrthoDB" id="9785951at2"/>
<feature type="domain" description="Calcineurin-like phosphoesterase" evidence="4">
    <location>
        <begin position="1"/>
        <end position="148"/>
    </location>
</feature>
<proteinExistence type="inferred from homology"/>
<protein>
    <recommendedName>
        <fullName evidence="2">Phosphoesterase</fullName>
        <ecNumber evidence="2">3.1.4.-</ecNumber>
    </recommendedName>
</protein>
<dbReference type="Proteomes" id="UP000001052">
    <property type="component" value="Chromosome"/>
</dbReference>
<evidence type="ECO:0000256" key="1">
    <source>
        <dbReference type="ARBA" id="ARBA00008950"/>
    </source>
</evidence>
<evidence type="ECO:0000313" key="5">
    <source>
        <dbReference type="EMBL" id="ACV67971.1"/>
    </source>
</evidence>
<dbReference type="GO" id="GO:0046872">
    <property type="term" value="F:metal ion binding"/>
    <property type="evidence" value="ECO:0007669"/>
    <property type="project" value="UniProtKB-KW"/>
</dbReference>
<dbReference type="SUPFAM" id="SSF56300">
    <property type="entry name" value="Metallo-dependent phosphatases"/>
    <property type="match status" value="1"/>
</dbReference>
<dbReference type="KEGG" id="drt:Dret_0679"/>
<sequence length="162" mass="17701">MRIGVLSDTHLHEPTEAFAAFFERFLAPADVLVHCGDIAGPSMLAFLESHVALYAVSGNMDVQLGELPPVRNVALGGNRRLGVVHGHNLPGRDIPRAVTTYFGDGPRLICFGHTHERYWEALSDGRFLLNPGSVTRPRDGRPGAALVDWPEDGPPEVQWVES</sequence>
<dbReference type="EC" id="3.1.4.-" evidence="2"/>
<dbReference type="InterPro" id="IPR000979">
    <property type="entry name" value="Phosphodiesterase_MJ0936/Vps29"/>
</dbReference>
<evidence type="ECO:0000313" key="6">
    <source>
        <dbReference type="Proteomes" id="UP000001052"/>
    </source>
</evidence>
<dbReference type="PANTHER" id="PTHR11124">
    <property type="entry name" value="VACUOLAR SORTING PROTEIN VPS29"/>
    <property type="match status" value="1"/>
</dbReference>
<accession>C8X0M4</accession>
<reference evidence="5 6" key="2">
    <citation type="journal article" date="2010" name="Stand. Genomic Sci.">
        <title>Complete genome sequence of Desulfohalobium retbaense type strain (HR(100)).</title>
        <authorList>
            <person name="Spring S."/>
            <person name="Nolan M."/>
            <person name="Lapidus A."/>
            <person name="Glavina Del Rio T."/>
            <person name="Copeland A."/>
            <person name="Tice H."/>
            <person name="Cheng J.F."/>
            <person name="Lucas S."/>
            <person name="Land M."/>
            <person name="Chen F."/>
            <person name="Bruce D."/>
            <person name="Goodwin L."/>
            <person name="Pitluck S."/>
            <person name="Ivanova N."/>
            <person name="Mavromatis K."/>
            <person name="Mikhailova N."/>
            <person name="Pati A."/>
            <person name="Chen A."/>
            <person name="Palaniappan K."/>
            <person name="Hauser L."/>
            <person name="Chang Y.J."/>
            <person name="Jeffries C.D."/>
            <person name="Munk C."/>
            <person name="Kiss H."/>
            <person name="Chain P."/>
            <person name="Han C."/>
            <person name="Brettin T."/>
            <person name="Detter J.C."/>
            <person name="Schuler E."/>
            <person name="Goker M."/>
            <person name="Rohde M."/>
            <person name="Bristow J."/>
            <person name="Eisen J.A."/>
            <person name="Markowitz V."/>
            <person name="Hugenholtz P."/>
            <person name="Kyrpides N.C."/>
            <person name="Klenk H.P."/>
        </authorList>
    </citation>
    <scope>NUCLEOTIDE SEQUENCE [LARGE SCALE GENOMIC DNA]</scope>
    <source>
        <strain evidence="5 6">DSM 5692</strain>
    </source>
</reference>
<name>C8X0M4_DESRD</name>
<dbReference type="InterPro" id="IPR024654">
    <property type="entry name" value="Calcineurin-like_PHP_lpxH"/>
</dbReference>
<reference evidence="6" key="1">
    <citation type="submission" date="2009-09" db="EMBL/GenBank/DDBJ databases">
        <title>The complete chromosome of Desulfohalobium retbaense DSM 5692.</title>
        <authorList>
            <consortium name="US DOE Joint Genome Institute (JGI-PGF)"/>
            <person name="Lucas S."/>
            <person name="Copeland A."/>
            <person name="Lapidus A."/>
            <person name="Glavina del Rio T."/>
            <person name="Dalin E."/>
            <person name="Tice H."/>
            <person name="Bruce D."/>
            <person name="Goodwin L."/>
            <person name="Pitluck S."/>
            <person name="Kyrpides N."/>
            <person name="Mavromatis K."/>
            <person name="Ivanova N."/>
            <person name="Mikhailova N."/>
            <person name="Munk A.C."/>
            <person name="Brettin T."/>
            <person name="Detter J.C."/>
            <person name="Han C."/>
            <person name="Tapia R."/>
            <person name="Larimer F."/>
            <person name="Land M."/>
            <person name="Hauser L."/>
            <person name="Markowitz V."/>
            <person name="Cheng J.-F."/>
            <person name="Hugenholtz P."/>
            <person name="Woyke T."/>
            <person name="Wu D."/>
            <person name="Spring S."/>
            <person name="Klenk H.-P."/>
            <person name="Eisen J.A."/>
        </authorList>
    </citation>
    <scope>NUCLEOTIDE SEQUENCE [LARGE SCALE GENOMIC DNA]</scope>
    <source>
        <strain evidence="6">DSM 5692</strain>
    </source>
</reference>
<keyword evidence="6" id="KW-1185">Reference proteome</keyword>
<dbReference type="eggNOG" id="COG0622">
    <property type="taxonomic scope" value="Bacteria"/>
</dbReference>
<dbReference type="EMBL" id="CP001734">
    <property type="protein sequence ID" value="ACV67971.1"/>
    <property type="molecule type" value="Genomic_DNA"/>
</dbReference>
<dbReference type="Gene3D" id="3.60.21.10">
    <property type="match status" value="1"/>
</dbReference>
<dbReference type="NCBIfam" id="TIGR00040">
    <property type="entry name" value="yfcE"/>
    <property type="match status" value="1"/>
</dbReference>
<comment type="cofactor">
    <cofactor evidence="2">
        <name>a divalent metal cation</name>
        <dbReference type="ChEBI" id="CHEBI:60240"/>
    </cofactor>
</comment>
<dbReference type="HOGENOM" id="CLU_063749_3_2_7"/>
<comment type="similarity">
    <text evidence="1 2">Belongs to the metallophosphoesterase superfamily. YfcE family.</text>
</comment>
<dbReference type="InterPro" id="IPR029052">
    <property type="entry name" value="Metallo-depent_PP-like"/>
</dbReference>
<evidence type="ECO:0000259" key="4">
    <source>
        <dbReference type="Pfam" id="PF12850"/>
    </source>
</evidence>
<organism evidence="5 6">
    <name type="scientific">Desulfohalobium retbaense (strain ATCC 49708 / DSM 5692 / JCM 16813 / HR100)</name>
    <dbReference type="NCBI Taxonomy" id="485915"/>
    <lineage>
        <taxon>Bacteria</taxon>
        <taxon>Pseudomonadati</taxon>
        <taxon>Thermodesulfobacteriota</taxon>
        <taxon>Desulfovibrionia</taxon>
        <taxon>Desulfovibrionales</taxon>
        <taxon>Desulfohalobiaceae</taxon>
        <taxon>Desulfohalobium</taxon>
    </lineage>
</organism>
<dbReference type="Pfam" id="PF12850">
    <property type="entry name" value="Metallophos_2"/>
    <property type="match status" value="1"/>
</dbReference>
<dbReference type="RefSeq" id="WP_015751129.1">
    <property type="nucleotide sequence ID" value="NC_013223.1"/>
</dbReference>
<feature type="region of interest" description="Disordered" evidence="3">
    <location>
        <begin position="139"/>
        <end position="162"/>
    </location>
</feature>
<evidence type="ECO:0000256" key="3">
    <source>
        <dbReference type="SAM" id="MobiDB-lite"/>
    </source>
</evidence>
<keyword evidence="2" id="KW-0479">Metal-binding</keyword>
<gene>
    <name evidence="5" type="ordered locus">Dret_0679</name>
</gene>
<evidence type="ECO:0000256" key="2">
    <source>
        <dbReference type="RuleBase" id="RU362039"/>
    </source>
</evidence>
<dbReference type="AlphaFoldDB" id="C8X0M4"/>
<dbReference type="STRING" id="485915.Dret_0679"/>
<dbReference type="GO" id="GO:0016787">
    <property type="term" value="F:hydrolase activity"/>
    <property type="evidence" value="ECO:0007669"/>
    <property type="project" value="UniProtKB-UniRule"/>
</dbReference>